<dbReference type="AlphaFoldDB" id="A0A0N4UVB0"/>
<gene>
    <name evidence="1" type="ORF">EVEC_LOCUS1077</name>
</gene>
<dbReference type="EMBL" id="UXUI01007166">
    <property type="protein sequence ID" value="VDD85934.1"/>
    <property type="molecule type" value="Genomic_DNA"/>
</dbReference>
<sequence length="165" mass="18155">MSSGVQLKSRTVAAGSTNTREINDSNLVFDSNGNLVFRKNEQIVTRAHSALPANVRPVATARSSSPVDVSAASGIEPDLVAKDRYDPASKCFSYVPARALNEHFTTPRKPVQWIRVEEPREKVLDVAPSPSEIASVPVVSTELVRRADTPKWDDEIDKVLIQYQL</sequence>
<evidence type="ECO:0000313" key="2">
    <source>
        <dbReference type="Proteomes" id="UP000274131"/>
    </source>
</evidence>
<evidence type="ECO:0000313" key="1">
    <source>
        <dbReference type="EMBL" id="VDD85934.1"/>
    </source>
</evidence>
<keyword evidence="2" id="KW-1185">Reference proteome</keyword>
<reference evidence="1 2" key="2">
    <citation type="submission" date="2018-10" db="EMBL/GenBank/DDBJ databases">
        <authorList>
            <consortium name="Pathogen Informatics"/>
        </authorList>
    </citation>
    <scope>NUCLEOTIDE SEQUENCE [LARGE SCALE GENOMIC DNA]</scope>
</reference>
<dbReference type="STRING" id="51028.A0A0N4UVB0"/>
<dbReference type="Proteomes" id="UP000274131">
    <property type="component" value="Unassembled WGS sequence"/>
</dbReference>
<protein>
    <submittedName>
        <fullName evidence="3">NADH dehydrogenase [ubiquinone] 1 alpha subcomplex subunit 7</fullName>
    </submittedName>
</protein>
<evidence type="ECO:0000313" key="3">
    <source>
        <dbReference type="WBParaSite" id="EVEC_0000136901-mRNA-1"/>
    </source>
</evidence>
<name>A0A0N4UVB0_ENTVE</name>
<dbReference type="WBParaSite" id="EVEC_0000136901-mRNA-1">
    <property type="protein sequence ID" value="EVEC_0000136901-mRNA-1"/>
    <property type="gene ID" value="EVEC_0000136901"/>
</dbReference>
<proteinExistence type="predicted"/>
<dbReference type="OrthoDB" id="5801475at2759"/>
<accession>A0A0N4UVB0</accession>
<reference evidence="3" key="1">
    <citation type="submission" date="2017-02" db="UniProtKB">
        <authorList>
            <consortium name="WormBaseParasite"/>
        </authorList>
    </citation>
    <scope>IDENTIFICATION</scope>
</reference>
<organism evidence="3">
    <name type="scientific">Enterobius vermicularis</name>
    <name type="common">Human pinworm</name>
    <dbReference type="NCBI Taxonomy" id="51028"/>
    <lineage>
        <taxon>Eukaryota</taxon>
        <taxon>Metazoa</taxon>
        <taxon>Ecdysozoa</taxon>
        <taxon>Nematoda</taxon>
        <taxon>Chromadorea</taxon>
        <taxon>Rhabditida</taxon>
        <taxon>Spirurina</taxon>
        <taxon>Oxyuridomorpha</taxon>
        <taxon>Oxyuroidea</taxon>
        <taxon>Oxyuridae</taxon>
        <taxon>Enterobius</taxon>
    </lineage>
</organism>